<dbReference type="VEuPathDB" id="FungiDB:HZS61_003374"/>
<evidence type="ECO:0000256" key="1">
    <source>
        <dbReference type="SAM" id="Coils"/>
    </source>
</evidence>
<evidence type="ECO:0000256" key="2">
    <source>
        <dbReference type="SAM" id="MobiDB-lite"/>
    </source>
</evidence>
<dbReference type="EMBL" id="FMJY01000011">
    <property type="protein sequence ID" value="SCO92413.1"/>
    <property type="molecule type" value="Genomic_DNA"/>
</dbReference>
<dbReference type="Proteomes" id="UP000219369">
    <property type="component" value="Unassembled WGS sequence"/>
</dbReference>
<name>A0A2H3TUW6_FUSOX</name>
<proteinExistence type="predicted"/>
<dbReference type="VEuPathDB" id="FungiDB:FOZG_17862"/>
<evidence type="ECO:0008006" key="5">
    <source>
        <dbReference type="Google" id="ProtNLM"/>
    </source>
</evidence>
<dbReference type="VEuPathDB" id="FungiDB:FOIG_09657"/>
<gene>
    <name evidence="3" type="ORF">FRV6_16541</name>
</gene>
<sequence>MADPIGAEIVVEQDDAPFSTPKRPSRMVRPTSKVRDTARQLEDTAKETRKTTRQTTRNVPAEEQIDRPTETRKSSASGSGSSDGRAMLQKALLDLLAESRRETKRLQEALREQIEMTRELQEAVAKQEETVHEMGKQMTKLAPGARILRDDLYPIRVDNVSRIAVLNERNEVRTEITEMLGRENDTEVAKVAWLSKRDIPKAYGSMVVYLKKRSEARRFINEGFFVAGGESGTTKTFERRDRPKQCYNCQQITSHKAYQCDRPQNTHWKEFLADNDNIWKAAKYMKSGDDAAFGMVPQLVKADGTATTSHKEQAEELLAKFFPPLPDNIEDEGPRQQRAPVTMPDLTLEEVERQLLKLTDHASAAADRMLNTWKKSVFKQGCQAESSEA</sequence>
<evidence type="ECO:0000313" key="3">
    <source>
        <dbReference type="EMBL" id="SCO92413.1"/>
    </source>
</evidence>
<dbReference type="OrthoDB" id="5243934at2759"/>
<feature type="compositionally biased region" description="Basic and acidic residues" evidence="2">
    <location>
        <begin position="64"/>
        <end position="73"/>
    </location>
</feature>
<accession>A0A2H3TUW6</accession>
<organism evidence="3 4">
    <name type="scientific">Fusarium oxysporum</name>
    <name type="common">Fusarium vascular wilt</name>
    <dbReference type="NCBI Taxonomy" id="5507"/>
    <lineage>
        <taxon>Eukaryota</taxon>
        <taxon>Fungi</taxon>
        <taxon>Dikarya</taxon>
        <taxon>Ascomycota</taxon>
        <taxon>Pezizomycotina</taxon>
        <taxon>Sordariomycetes</taxon>
        <taxon>Hypocreomycetidae</taxon>
        <taxon>Hypocreales</taxon>
        <taxon>Nectriaceae</taxon>
        <taxon>Fusarium</taxon>
        <taxon>Fusarium oxysporum species complex</taxon>
    </lineage>
</organism>
<reference evidence="4" key="1">
    <citation type="submission" date="2016-09" db="EMBL/GenBank/DDBJ databases">
        <authorList>
            <person name="Guldener U."/>
        </authorList>
    </citation>
    <scope>NUCLEOTIDE SEQUENCE [LARGE SCALE GENOMIC DNA]</scope>
    <source>
        <strain evidence="4">V64-1</strain>
    </source>
</reference>
<keyword evidence="1" id="KW-0175">Coiled coil</keyword>
<feature type="coiled-coil region" evidence="1">
    <location>
        <begin position="92"/>
        <end position="130"/>
    </location>
</feature>
<protein>
    <recommendedName>
        <fullName evidence="5">CCHC-type domain-containing protein</fullName>
    </recommendedName>
</protein>
<dbReference type="AlphaFoldDB" id="A0A2H3TUW6"/>
<feature type="compositionally biased region" description="Low complexity" evidence="2">
    <location>
        <begin position="74"/>
        <end position="84"/>
    </location>
</feature>
<evidence type="ECO:0000313" key="4">
    <source>
        <dbReference type="Proteomes" id="UP000219369"/>
    </source>
</evidence>
<feature type="compositionally biased region" description="Basic and acidic residues" evidence="2">
    <location>
        <begin position="33"/>
        <end position="50"/>
    </location>
</feature>
<feature type="region of interest" description="Disordered" evidence="2">
    <location>
        <begin position="1"/>
        <end position="85"/>
    </location>
</feature>